<feature type="compositionally biased region" description="Low complexity" evidence="12">
    <location>
        <begin position="42"/>
        <end position="56"/>
    </location>
</feature>
<evidence type="ECO:0000256" key="1">
    <source>
        <dbReference type="ARBA" id="ARBA00004123"/>
    </source>
</evidence>
<comment type="caution">
    <text evidence="18">The sequence shown here is derived from an EMBL/GenBank/DDBJ whole genome shotgun (WGS) entry which is preliminary data.</text>
</comment>
<protein>
    <recommendedName>
        <fullName evidence="20">SKP1 component dimerisation domain-containing protein</fullName>
    </recommendedName>
</protein>
<evidence type="ECO:0000256" key="2">
    <source>
        <dbReference type="ARBA" id="ARBA00004906"/>
    </source>
</evidence>
<dbReference type="FunFam" id="3.30.710.10:FF:000022">
    <property type="entry name" value="SKP1-like protein 21 isoform X1"/>
    <property type="match status" value="1"/>
</dbReference>
<keyword evidence="9" id="KW-0067">ATP-binding</keyword>
<dbReference type="Proteomes" id="UP000289738">
    <property type="component" value="Chromosome A04"/>
</dbReference>
<dbReference type="SUPFAM" id="SSF54695">
    <property type="entry name" value="POZ domain"/>
    <property type="match status" value="1"/>
</dbReference>
<evidence type="ECO:0000256" key="12">
    <source>
        <dbReference type="SAM" id="MobiDB-lite"/>
    </source>
</evidence>
<dbReference type="SUPFAM" id="SSF52540">
    <property type="entry name" value="P-loop containing nucleoside triphosphate hydrolases"/>
    <property type="match status" value="1"/>
</dbReference>
<dbReference type="Gene3D" id="3.30.710.10">
    <property type="entry name" value="Potassium Channel Kv1.1, Chain A"/>
    <property type="match status" value="1"/>
</dbReference>
<evidence type="ECO:0008006" key="20">
    <source>
        <dbReference type="Google" id="ProtNLM"/>
    </source>
</evidence>
<feature type="domain" description="SKP1 component dimerisation" evidence="13">
    <location>
        <begin position="698"/>
        <end position="736"/>
    </location>
</feature>
<evidence type="ECO:0000256" key="10">
    <source>
        <dbReference type="ARBA" id="ARBA00023242"/>
    </source>
</evidence>
<feature type="compositionally biased region" description="Basic residues" evidence="12">
    <location>
        <begin position="803"/>
        <end position="813"/>
    </location>
</feature>
<feature type="domain" description="ORC5 lid" evidence="17">
    <location>
        <begin position="303"/>
        <end position="359"/>
    </location>
</feature>
<keyword evidence="7" id="KW-0547">Nucleotide-binding</keyword>
<evidence type="ECO:0000256" key="11">
    <source>
        <dbReference type="ARBA" id="ARBA00054396"/>
    </source>
</evidence>
<dbReference type="GO" id="GO:0005664">
    <property type="term" value="C:nuclear origin of replication recognition complex"/>
    <property type="evidence" value="ECO:0007669"/>
    <property type="project" value="TreeGrafter"/>
</dbReference>
<dbReference type="GO" id="GO:0003688">
    <property type="term" value="F:DNA replication origin binding"/>
    <property type="evidence" value="ECO:0007669"/>
    <property type="project" value="TreeGrafter"/>
</dbReference>
<dbReference type="Pfam" id="PF13191">
    <property type="entry name" value="AAA_16"/>
    <property type="match status" value="1"/>
</dbReference>
<dbReference type="InterPro" id="IPR020796">
    <property type="entry name" value="ORC5"/>
</dbReference>
<organism evidence="18 19">
    <name type="scientific">Arachis hypogaea</name>
    <name type="common">Peanut</name>
    <dbReference type="NCBI Taxonomy" id="3818"/>
    <lineage>
        <taxon>Eukaryota</taxon>
        <taxon>Viridiplantae</taxon>
        <taxon>Streptophyta</taxon>
        <taxon>Embryophyta</taxon>
        <taxon>Tracheophyta</taxon>
        <taxon>Spermatophyta</taxon>
        <taxon>Magnoliopsida</taxon>
        <taxon>eudicotyledons</taxon>
        <taxon>Gunneridae</taxon>
        <taxon>Pentapetalae</taxon>
        <taxon>rosids</taxon>
        <taxon>fabids</taxon>
        <taxon>Fabales</taxon>
        <taxon>Fabaceae</taxon>
        <taxon>Papilionoideae</taxon>
        <taxon>50 kb inversion clade</taxon>
        <taxon>dalbergioids sensu lato</taxon>
        <taxon>Dalbergieae</taxon>
        <taxon>Pterocarpus clade</taxon>
        <taxon>Arachis</taxon>
    </lineage>
</organism>
<dbReference type="InterPro" id="IPR027417">
    <property type="entry name" value="P-loop_NTPase"/>
</dbReference>
<feature type="compositionally biased region" description="Polar residues" evidence="12">
    <location>
        <begin position="838"/>
        <end position="858"/>
    </location>
</feature>
<dbReference type="InterPro" id="IPR016073">
    <property type="entry name" value="Skp1_comp_POZ"/>
</dbReference>
<evidence type="ECO:0000256" key="6">
    <source>
        <dbReference type="ARBA" id="ARBA00022705"/>
    </source>
</evidence>
<name>A0A445DD48_ARAHY</name>
<keyword evidence="8" id="KW-0833">Ubl conjugation pathway</keyword>
<comment type="similarity">
    <text evidence="4">Belongs to the SKP1 family.</text>
</comment>
<evidence type="ECO:0000256" key="8">
    <source>
        <dbReference type="ARBA" id="ARBA00022786"/>
    </source>
</evidence>
<dbReference type="Gene3D" id="3.40.50.300">
    <property type="entry name" value="P-loop containing nucleotide triphosphate hydrolases"/>
    <property type="match status" value="1"/>
</dbReference>
<dbReference type="InterPro" id="IPR047088">
    <property type="entry name" value="ORC5_C"/>
</dbReference>
<keyword evidence="19" id="KW-1185">Reference proteome</keyword>
<dbReference type="PANTHER" id="PTHR12705">
    <property type="entry name" value="ORIGIN RECOGNITION COMPLEX SUBUNIT 5"/>
    <property type="match status" value="1"/>
</dbReference>
<proteinExistence type="inferred from homology"/>
<evidence type="ECO:0000313" key="18">
    <source>
        <dbReference type="EMBL" id="RYR61092.1"/>
    </source>
</evidence>
<gene>
    <name evidence="18" type="ORF">Ahy_A04g018193</name>
</gene>
<comment type="subcellular location">
    <subcellularLocation>
        <location evidence="1">Nucleus</location>
    </subcellularLocation>
</comment>
<dbReference type="STRING" id="3818.A0A445DD48"/>
<feature type="domain" description="Orc1-like AAA ATPase" evidence="15">
    <location>
        <begin position="86"/>
        <end position="244"/>
    </location>
</feature>
<dbReference type="GO" id="GO:0006511">
    <property type="term" value="P:ubiquitin-dependent protein catabolic process"/>
    <property type="evidence" value="ECO:0007669"/>
    <property type="project" value="InterPro"/>
</dbReference>
<dbReference type="SMART" id="SM00512">
    <property type="entry name" value="Skp1"/>
    <property type="match status" value="1"/>
</dbReference>
<dbReference type="FunFam" id="3.40.50.300:FF:002310">
    <property type="entry name" value="Origin of replication complex subunit 5"/>
    <property type="match status" value="1"/>
</dbReference>
<dbReference type="InterPro" id="IPR011333">
    <property type="entry name" value="SKP1/BTB/POZ_sf"/>
</dbReference>
<feature type="region of interest" description="Disordered" evidence="12">
    <location>
        <begin position="436"/>
        <end position="466"/>
    </location>
</feature>
<evidence type="ECO:0000256" key="5">
    <source>
        <dbReference type="ARBA" id="ARBA00011621"/>
    </source>
</evidence>
<feature type="domain" description="Origin recognition complex subunit 5 C-terminal" evidence="16">
    <location>
        <begin position="412"/>
        <end position="560"/>
    </location>
</feature>
<comment type="subunit">
    <text evidence="5">Part of a SCF (SKP1-cullin-F-box) protein ligase complex.</text>
</comment>
<dbReference type="InterPro" id="IPR041664">
    <property type="entry name" value="AAA_16"/>
</dbReference>
<dbReference type="AlphaFoldDB" id="A0A445DD48"/>
<keyword evidence="10" id="KW-0539">Nucleus</keyword>
<keyword evidence="6" id="KW-0235">DNA replication</keyword>
<evidence type="ECO:0000313" key="19">
    <source>
        <dbReference type="Proteomes" id="UP000289738"/>
    </source>
</evidence>
<dbReference type="PANTHER" id="PTHR12705:SF0">
    <property type="entry name" value="ORIGIN RECOGNITION COMPLEX SUBUNIT 5"/>
    <property type="match status" value="1"/>
</dbReference>
<evidence type="ECO:0000256" key="9">
    <source>
        <dbReference type="ARBA" id="ARBA00022840"/>
    </source>
</evidence>
<dbReference type="InterPro" id="IPR048866">
    <property type="entry name" value="ORC5_lid"/>
</dbReference>
<comment type="pathway">
    <text evidence="2">Protein modification; protein ubiquitination.</text>
</comment>
<evidence type="ECO:0000256" key="7">
    <source>
        <dbReference type="ARBA" id="ARBA00022741"/>
    </source>
</evidence>
<evidence type="ECO:0000256" key="4">
    <source>
        <dbReference type="ARBA" id="ARBA00009993"/>
    </source>
</evidence>
<evidence type="ECO:0000259" key="13">
    <source>
        <dbReference type="Pfam" id="PF01466"/>
    </source>
</evidence>
<dbReference type="EMBL" id="SDMP01000004">
    <property type="protein sequence ID" value="RYR61092.1"/>
    <property type="molecule type" value="Genomic_DNA"/>
</dbReference>
<feature type="compositionally biased region" description="Basic and acidic residues" evidence="12">
    <location>
        <begin position="454"/>
        <end position="463"/>
    </location>
</feature>
<dbReference type="Pfam" id="PF03931">
    <property type="entry name" value="Skp1_POZ"/>
    <property type="match status" value="1"/>
</dbReference>
<comment type="function">
    <text evidence="11">Involved in ubiquitination and subsequent proteasomal degradation of target proteins. Together with CUL1, RBX1 and a F-box protein, it forms a SCF E3 ubiquitin ligase complex. The functional specificity of this complex depends on the type of F-box protein. In the SCF complex, it serves as an adapter that links the F-box protein to CUL1.</text>
</comment>
<dbReference type="SUPFAM" id="SSF81382">
    <property type="entry name" value="Skp1 dimerisation domain-like"/>
    <property type="match status" value="1"/>
</dbReference>
<sequence>MERKVALPGTTLFDFGAISIPFPAVGNMNSEEAAQIPRRTTRSLASSSASTSNNASSAKVNSLEPLTVNDLLVGGDPISLDELFSNFPGRSSQILEIVSLLGPLNTPMLPLFVYGGASTGKTSIILQLFRHLNRPLVYSSCRTCYNQRILFESILNQLHLHRKSSANGYSNAKRCERPSDFINFLKEALTDAINNLKEKSEKLISGKTMAQGGIGNMIYLVFDNFQLVREWDKSSTLLPFLFNLYDLLKIPEVGLIFISNTSPDTFYSSNMGYVEPIPVYFPDYTDADLRKILSRNQADSKLYSSFLDVALRSFFRVTRQVDELSTAFKPLYEKYCEPLRDKRVFPNGDKDKDMKRKLFSHINPHITSSLNEIFKVSSHPSAEVENSKEANLKVNQRKLERREEIAKLDFHMSTSAKYLLISAFLASRNPATLDASLFDSKGGSDNRKRKRKPSEKVPERKESLEEELLMKGPGSFPLERLLAIFQCIVSVAEDSSDEDKQSGELMSDVLLQLSSLCNAKFIFKGRSCPIEGSVRYRSTVSEDLALKVARSLKFPLSSYLVFLNLGGAAKLFTILHFGKFKMSEIDMAVSKPEIMQPYIWLQTTDGAIQQVEQEIAMSCPFICQEVIQKGTGSSKNCAICLPQRVTPTILSLILDYCRFHQVPGRSNKEWKSYDEKFMRMDTKQLCELTSAADSLQLKPLVDLTSRTLARIIEGKSPEEIRGIFNLPDDLTEEEKLEPLKNTTADPRIRLLNRLYAKKRKELKERERLKNVEVEEEHVDDRSVDDLLSFINGNDADPKEMKNSKNKKKNRRRKEQQTSSSLKEASELNNKEINGHNIRPQTDGANGVSEASQSNTEDSTFVPREFDDGDIDEEIDPALQEKLDREVEDFARILNSDWPKRMQELLSLGQERKAMPFTSNGNKDLTS</sequence>
<reference evidence="18 19" key="1">
    <citation type="submission" date="2019-01" db="EMBL/GenBank/DDBJ databases">
        <title>Sequencing of cultivated peanut Arachis hypogaea provides insights into genome evolution and oil improvement.</title>
        <authorList>
            <person name="Chen X."/>
        </authorList>
    </citation>
    <scope>NUCLEOTIDE SEQUENCE [LARGE SCALE GENOMIC DNA]</scope>
    <source>
        <strain evidence="19">cv. Fuhuasheng</strain>
        <tissue evidence="18">Leaves</tissue>
    </source>
</reference>
<feature type="domain" description="SKP1 component POZ" evidence="14">
    <location>
        <begin position="598"/>
        <end position="661"/>
    </location>
</feature>
<dbReference type="InterPro" id="IPR001232">
    <property type="entry name" value="SKP1-like"/>
</dbReference>
<accession>A0A445DD48</accession>
<comment type="similarity">
    <text evidence="3">Belongs to the ORC5 family.</text>
</comment>
<dbReference type="InterPro" id="IPR036296">
    <property type="entry name" value="SKP1-like_dim_sf"/>
</dbReference>
<dbReference type="Pfam" id="PF01466">
    <property type="entry name" value="Skp1"/>
    <property type="match status" value="1"/>
</dbReference>
<evidence type="ECO:0000259" key="14">
    <source>
        <dbReference type="Pfam" id="PF03931"/>
    </source>
</evidence>
<evidence type="ECO:0000259" key="16">
    <source>
        <dbReference type="Pfam" id="PF14630"/>
    </source>
</evidence>
<dbReference type="GO" id="GO:0009867">
    <property type="term" value="P:jasmonic acid mediated signaling pathway"/>
    <property type="evidence" value="ECO:0007669"/>
    <property type="project" value="UniProtKB-ARBA"/>
</dbReference>
<feature type="region of interest" description="Disordered" evidence="12">
    <location>
        <begin position="37"/>
        <end position="56"/>
    </location>
</feature>
<evidence type="ECO:0000256" key="3">
    <source>
        <dbReference type="ARBA" id="ARBA00006269"/>
    </source>
</evidence>
<dbReference type="GO" id="GO:0006270">
    <property type="term" value="P:DNA replication initiation"/>
    <property type="evidence" value="ECO:0007669"/>
    <property type="project" value="TreeGrafter"/>
</dbReference>
<dbReference type="Pfam" id="PF21639">
    <property type="entry name" value="ORC5_lid"/>
    <property type="match status" value="1"/>
</dbReference>
<feature type="compositionally biased region" description="Basic and acidic residues" evidence="12">
    <location>
        <begin position="823"/>
        <end position="833"/>
    </location>
</feature>
<dbReference type="Pfam" id="PF14630">
    <property type="entry name" value="ORC5_C"/>
    <property type="match status" value="1"/>
</dbReference>
<evidence type="ECO:0000259" key="15">
    <source>
        <dbReference type="Pfam" id="PF13191"/>
    </source>
</evidence>
<dbReference type="InterPro" id="IPR016072">
    <property type="entry name" value="Skp1_comp_dimer"/>
</dbReference>
<feature type="region of interest" description="Disordered" evidence="12">
    <location>
        <begin position="788"/>
        <end position="870"/>
    </location>
</feature>
<evidence type="ECO:0000259" key="17">
    <source>
        <dbReference type="Pfam" id="PF21639"/>
    </source>
</evidence>